<organism evidence="1">
    <name type="scientific">Chromera velia CCMP2878</name>
    <dbReference type="NCBI Taxonomy" id="1169474"/>
    <lineage>
        <taxon>Eukaryota</taxon>
        <taxon>Sar</taxon>
        <taxon>Alveolata</taxon>
        <taxon>Colpodellida</taxon>
        <taxon>Chromeraceae</taxon>
        <taxon>Chromera</taxon>
    </lineage>
</organism>
<accession>A0A0G4GSI8</accession>
<dbReference type="VEuPathDB" id="CryptoDB:Cvel_23184"/>
<proteinExistence type="predicted"/>
<dbReference type="EMBL" id="CDMZ01001504">
    <property type="protein sequence ID" value="CEM33572.1"/>
    <property type="molecule type" value="Genomic_DNA"/>
</dbReference>
<reference evidence="1" key="1">
    <citation type="submission" date="2014-11" db="EMBL/GenBank/DDBJ databases">
        <authorList>
            <person name="Otto D Thomas"/>
            <person name="Naeem Raeece"/>
        </authorList>
    </citation>
    <scope>NUCLEOTIDE SEQUENCE</scope>
</reference>
<sequence>MTDFVTLLWRPGAAGGGMGGERRGETAGGNSWHYVPPEASWGVRAVFDKDTQILINIDLEEEGGTSRVMKRMRVLQKEGLRPSMLQN</sequence>
<protein>
    <submittedName>
        <fullName evidence="1">Uncharacterized protein</fullName>
    </submittedName>
</protein>
<gene>
    <name evidence="1" type="ORF">Cvel_23184</name>
</gene>
<evidence type="ECO:0000313" key="1">
    <source>
        <dbReference type="EMBL" id="CEM33572.1"/>
    </source>
</evidence>
<dbReference type="AlphaFoldDB" id="A0A0G4GSI8"/>
<name>A0A0G4GSI8_9ALVE</name>